<dbReference type="GO" id="GO:0006635">
    <property type="term" value="P:fatty acid beta-oxidation"/>
    <property type="evidence" value="ECO:0007669"/>
    <property type="project" value="InterPro"/>
</dbReference>
<dbReference type="InterPro" id="IPR009100">
    <property type="entry name" value="AcylCoA_DH/oxidase_NM_dom_sf"/>
</dbReference>
<name>A0A4Y3NLK1_PAEAU</name>
<keyword evidence="3 5" id="KW-0285">Flavoprotein</keyword>
<evidence type="ECO:0000259" key="8">
    <source>
        <dbReference type="Pfam" id="PF02771"/>
    </source>
</evidence>
<sequence>MLDEKAAGTVTSGAAPERVLPPYPEADLMHVIDLLPAEERARYLEIREFLQTRIRAASIDYWNREEFPFGLLADMAKYGLGGLQTDGSSKLFKGLMYTEVARADVSLSALVGIHNELIVGMIDELGSPEQKRKWLPGLEAFTQLGAFALTEPDHGSDIAGGLSTTARRDGGEWVISGAKRWIGAATIADFALVWARDEADGHIKGFIVESDRPGYTATKISNKIGLRIMQNADIVLDEVRIPEENLLPGAAEFSRANDLLRDSRAWVGWQAAGIQLAAFDIARSYSLERRQFGKELARFQLVQQQLADILGNANASLSMMVELARIQQAGKLQMVQAAMCKATTTRLARSSVAMGRSLLGGNGITTDYEMAKLFGDAEILYTYEGSYEINSMIVARAVTGKSAFV</sequence>
<dbReference type="OrthoDB" id="9770681at2"/>
<dbReference type="SUPFAM" id="SSF56645">
    <property type="entry name" value="Acyl-CoA dehydrogenase NM domain-like"/>
    <property type="match status" value="1"/>
</dbReference>
<comment type="cofactor">
    <cofactor evidence="1 5">
        <name>FAD</name>
        <dbReference type="ChEBI" id="CHEBI:57692"/>
    </cofactor>
</comment>
<proteinExistence type="inferred from homology"/>
<keyword evidence="5" id="KW-0560">Oxidoreductase</keyword>
<dbReference type="Gene3D" id="1.10.540.10">
    <property type="entry name" value="Acyl-CoA dehydrogenase/oxidase, N-terminal domain"/>
    <property type="match status" value="1"/>
</dbReference>
<keyword evidence="10" id="KW-1185">Reference proteome</keyword>
<dbReference type="InterPro" id="IPR037069">
    <property type="entry name" value="AcylCoA_DH/ox_N_sf"/>
</dbReference>
<dbReference type="AlphaFoldDB" id="A0A4Y3NLK1"/>
<dbReference type="PANTHER" id="PTHR43188:SF1">
    <property type="entry name" value="ACYL-COA DEHYDROGENASE"/>
    <property type="match status" value="1"/>
</dbReference>
<comment type="similarity">
    <text evidence="2 5">Belongs to the acyl-CoA dehydrogenase family.</text>
</comment>
<dbReference type="InterPro" id="IPR013786">
    <property type="entry name" value="AcylCoA_DH/ox_N"/>
</dbReference>
<dbReference type="SUPFAM" id="SSF47203">
    <property type="entry name" value="Acyl-CoA dehydrogenase C-terminal domain-like"/>
    <property type="match status" value="1"/>
</dbReference>
<dbReference type="InterPro" id="IPR045008">
    <property type="entry name" value="ACX4-like"/>
</dbReference>
<gene>
    <name evidence="9" type="primary">gcdH_2</name>
    <name evidence="9" type="ORF">AAU01_28310</name>
</gene>
<dbReference type="PANTHER" id="PTHR43188">
    <property type="entry name" value="ACYL-COENZYME A OXIDASE"/>
    <property type="match status" value="1"/>
</dbReference>
<dbReference type="Pfam" id="PF02771">
    <property type="entry name" value="Acyl-CoA_dh_N"/>
    <property type="match status" value="1"/>
</dbReference>
<accession>A0A4Y3NLK1</accession>
<dbReference type="GeneID" id="97299517"/>
<dbReference type="RefSeq" id="WP_141284526.1">
    <property type="nucleotide sequence ID" value="NZ_BAAAWK010000001.1"/>
</dbReference>
<evidence type="ECO:0000313" key="9">
    <source>
        <dbReference type="EMBL" id="GEB20076.1"/>
    </source>
</evidence>
<evidence type="ECO:0000259" key="6">
    <source>
        <dbReference type="Pfam" id="PF00441"/>
    </source>
</evidence>
<evidence type="ECO:0000256" key="5">
    <source>
        <dbReference type="RuleBase" id="RU362125"/>
    </source>
</evidence>
<dbReference type="Gene3D" id="1.20.140.10">
    <property type="entry name" value="Butyryl-CoA Dehydrogenase, subunit A, domain 3"/>
    <property type="match status" value="1"/>
</dbReference>
<organism evidence="9 10">
    <name type="scientific">Paenarthrobacter aurescens</name>
    <name type="common">Arthrobacter aurescens</name>
    <dbReference type="NCBI Taxonomy" id="43663"/>
    <lineage>
        <taxon>Bacteria</taxon>
        <taxon>Bacillati</taxon>
        <taxon>Actinomycetota</taxon>
        <taxon>Actinomycetes</taxon>
        <taxon>Micrococcales</taxon>
        <taxon>Micrococcaceae</taxon>
        <taxon>Paenarthrobacter</taxon>
    </lineage>
</organism>
<dbReference type="Pfam" id="PF00441">
    <property type="entry name" value="Acyl-CoA_dh_1"/>
    <property type="match status" value="1"/>
</dbReference>
<feature type="domain" description="Acyl-CoA dehydrogenase/oxidase N-terminal" evidence="8">
    <location>
        <begin position="38"/>
        <end position="138"/>
    </location>
</feature>
<evidence type="ECO:0000256" key="4">
    <source>
        <dbReference type="ARBA" id="ARBA00022827"/>
    </source>
</evidence>
<dbReference type="InterPro" id="IPR006091">
    <property type="entry name" value="Acyl-CoA_Oxase/DH_mid-dom"/>
</dbReference>
<dbReference type="Proteomes" id="UP000317715">
    <property type="component" value="Unassembled WGS sequence"/>
</dbReference>
<feature type="domain" description="Acyl-CoA dehydrogenase/oxidase C-terminal" evidence="6">
    <location>
        <begin position="255"/>
        <end position="398"/>
    </location>
</feature>
<dbReference type="InterPro" id="IPR036250">
    <property type="entry name" value="AcylCo_DH-like_C"/>
</dbReference>
<evidence type="ECO:0000256" key="2">
    <source>
        <dbReference type="ARBA" id="ARBA00009347"/>
    </source>
</evidence>
<comment type="caution">
    <text evidence="9">The sequence shown here is derived from an EMBL/GenBank/DDBJ whole genome shotgun (WGS) entry which is preliminary data.</text>
</comment>
<evidence type="ECO:0000256" key="3">
    <source>
        <dbReference type="ARBA" id="ARBA00022630"/>
    </source>
</evidence>
<keyword evidence="4 5" id="KW-0274">FAD</keyword>
<dbReference type="EMBL" id="BJMD01000017">
    <property type="protein sequence ID" value="GEB20076.1"/>
    <property type="molecule type" value="Genomic_DNA"/>
</dbReference>
<feature type="domain" description="Acyl-CoA oxidase/dehydrogenase middle" evidence="7">
    <location>
        <begin position="146"/>
        <end position="239"/>
    </location>
</feature>
<evidence type="ECO:0000259" key="7">
    <source>
        <dbReference type="Pfam" id="PF02770"/>
    </source>
</evidence>
<dbReference type="Gene3D" id="2.40.110.10">
    <property type="entry name" value="Butyryl-CoA Dehydrogenase, subunit A, domain 2"/>
    <property type="match status" value="1"/>
</dbReference>
<evidence type="ECO:0000313" key="10">
    <source>
        <dbReference type="Proteomes" id="UP000317715"/>
    </source>
</evidence>
<protein>
    <submittedName>
        <fullName evidence="9">Glutaryl-CoA dehydrogenase</fullName>
    </submittedName>
</protein>
<evidence type="ECO:0000256" key="1">
    <source>
        <dbReference type="ARBA" id="ARBA00001974"/>
    </source>
</evidence>
<dbReference type="GO" id="GO:0003995">
    <property type="term" value="F:acyl-CoA dehydrogenase activity"/>
    <property type="evidence" value="ECO:0007669"/>
    <property type="project" value="InterPro"/>
</dbReference>
<reference evidence="9 10" key="1">
    <citation type="submission" date="2019-06" db="EMBL/GenBank/DDBJ databases">
        <title>Whole genome shotgun sequence of Paenarthrobacter aurescens NBRC 12136.</title>
        <authorList>
            <person name="Hosoyama A."/>
            <person name="Uohara A."/>
            <person name="Ohji S."/>
            <person name="Ichikawa N."/>
        </authorList>
    </citation>
    <scope>NUCLEOTIDE SEQUENCE [LARGE SCALE GENOMIC DNA]</scope>
    <source>
        <strain evidence="9 10">NBRC 12136</strain>
    </source>
</reference>
<dbReference type="InterPro" id="IPR046373">
    <property type="entry name" value="Acyl-CoA_Oxase/DH_mid-dom_sf"/>
</dbReference>
<dbReference type="GO" id="GO:0050660">
    <property type="term" value="F:flavin adenine dinucleotide binding"/>
    <property type="evidence" value="ECO:0007669"/>
    <property type="project" value="InterPro"/>
</dbReference>
<dbReference type="Pfam" id="PF02770">
    <property type="entry name" value="Acyl-CoA_dh_M"/>
    <property type="match status" value="1"/>
</dbReference>
<dbReference type="InterPro" id="IPR009075">
    <property type="entry name" value="AcylCo_DH/oxidase_C"/>
</dbReference>